<evidence type="ECO:0000256" key="1">
    <source>
        <dbReference type="SAM" id="SignalP"/>
    </source>
</evidence>
<evidence type="ECO:0000313" key="3">
    <source>
        <dbReference type="Proteomes" id="UP000639396"/>
    </source>
</evidence>
<dbReference type="Proteomes" id="UP000639396">
    <property type="component" value="Unassembled WGS sequence"/>
</dbReference>
<accession>A0A927C8U7</accession>
<dbReference type="InterPro" id="IPR050490">
    <property type="entry name" value="Bact_solute-bd_prot1"/>
</dbReference>
<dbReference type="InterPro" id="IPR006059">
    <property type="entry name" value="SBP"/>
</dbReference>
<evidence type="ECO:0000313" key="2">
    <source>
        <dbReference type="EMBL" id="MBD2863549.1"/>
    </source>
</evidence>
<dbReference type="AlphaFoldDB" id="A0A927C8U7"/>
<dbReference type="PANTHER" id="PTHR43649">
    <property type="entry name" value="ARABINOSE-BINDING PROTEIN-RELATED"/>
    <property type="match status" value="1"/>
</dbReference>
<feature type="chain" id="PRO_5037357841" evidence="1">
    <location>
        <begin position="23"/>
        <end position="440"/>
    </location>
</feature>
<proteinExistence type="predicted"/>
<comment type="caution">
    <text evidence="2">The sequence shown here is derived from an EMBL/GenBank/DDBJ whole genome shotgun (WGS) entry which is preliminary data.</text>
</comment>
<gene>
    <name evidence="2" type="ORF">IDH45_16265</name>
</gene>
<reference evidence="2" key="1">
    <citation type="submission" date="2020-09" db="EMBL/GenBank/DDBJ databases">
        <title>A novel bacterium of genus Paenibacillus, isolated from South China Sea.</title>
        <authorList>
            <person name="Huang H."/>
            <person name="Mo K."/>
            <person name="Hu Y."/>
        </authorList>
    </citation>
    <scope>NUCLEOTIDE SEQUENCE</scope>
    <source>
        <strain evidence="2">IB182363</strain>
    </source>
</reference>
<dbReference type="SUPFAM" id="SSF53850">
    <property type="entry name" value="Periplasmic binding protein-like II"/>
    <property type="match status" value="1"/>
</dbReference>
<dbReference type="Pfam" id="PF01547">
    <property type="entry name" value="SBP_bac_1"/>
    <property type="match status" value="1"/>
</dbReference>
<dbReference type="Gene3D" id="3.40.190.10">
    <property type="entry name" value="Periplasmic binding protein-like II"/>
    <property type="match status" value="1"/>
</dbReference>
<protein>
    <submittedName>
        <fullName evidence="2">Carbohydrate ABC transporter substrate-binding protein</fullName>
    </submittedName>
</protein>
<name>A0A927C8U7_9BACL</name>
<keyword evidence="1" id="KW-0732">Signal</keyword>
<keyword evidence="3" id="KW-1185">Reference proteome</keyword>
<organism evidence="2 3">
    <name type="scientific">Paenibacillus oceani</name>
    <dbReference type="NCBI Taxonomy" id="2772510"/>
    <lineage>
        <taxon>Bacteria</taxon>
        <taxon>Bacillati</taxon>
        <taxon>Bacillota</taxon>
        <taxon>Bacilli</taxon>
        <taxon>Bacillales</taxon>
        <taxon>Paenibacillaceae</taxon>
        <taxon>Paenibacillus</taxon>
    </lineage>
</organism>
<dbReference type="EMBL" id="JACXJA010000020">
    <property type="protein sequence ID" value="MBD2863549.1"/>
    <property type="molecule type" value="Genomic_DNA"/>
</dbReference>
<sequence>MSKKLLSVLPLGAMLLASACGAKDGSLPANSDVPAVSQKEPVTLSVFFPYPADWPEEDFMSTFGQPIMKKFPHVTIKYIAGGKIPELLAAGETIDIIYASIGATPPFLLENKLEYDISPQIKKYGYNLNHLEPTMIDTARQLAGGGIYGLPVYVPPSTIYYNKDLFDKFGVAYPKSGITWDELFELSKSLTRSDGGVDYTGFASSYGHLAMMNQMSIPLVRTDTKKSAFDTDDRWKAFSENLIRFYKIPGYAHIKSNQISEPHERNRFFKDRTAAMFLSMTALHSSKELGDLNWDLAPFPVFKEKPDTGPQAYPTYFYVTSMSKSKDQAFEVIAFLTTEEYQAQQLKDGKFLTTLNNKTLRRQFGQNNPIYAGKNVQAFQPDKYAPAGSVNKYNGTYQGEYNNVIRDAVHNGKDINTALREAAERINKKIEETEAAAATK</sequence>
<dbReference type="PROSITE" id="PS51257">
    <property type="entry name" value="PROKAR_LIPOPROTEIN"/>
    <property type="match status" value="1"/>
</dbReference>
<feature type="signal peptide" evidence="1">
    <location>
        <begin position="1"/>
        <end position="22"/>
    </location>
</feature>
<dbReference type="RefSeq" id="WP_190929176.1">
    <property type="nucleotide sequence ID" value="NZ_JACXJA010000020.1"/>
</dbReference>